<gene>
    <name evidence="1" type="ORF">DDQ50_01655</name>
</gene>
<sequence>MPSEPGIVEVVFIQGAGAGAHDEDAVLAASLAEHLGAGFAVRYPVMPNEEDPDGDAWRRTISETLASGGGPAVLVGHSAGGFQLLAHLAAEEVERSVVAVCLIAVPFPGGDADWTLDGFDLPPRVAEALPTEAAVFLYASRDDDIVPFAHRDLYAAAIPGSVTRTVAGGHQLGDDLRAVADDIKGVMAARRD</sequence>
<dbReference type="Pfam" id="PF06821">
    <property type="entry name" value="Ser_hydrolase"/>
    <property type="match status" value="1"/>
</dbReference>
<dbReference type="InterPro" id="IPR029058">
    <property type="entry name" value="AB_hydrolase_fold"/>
</dbReference>
<comment type="caution">
    <text evidence="1">The sequence shown here is derived from an EMBL/GenBank/DDBJ whole genome shotgun (WGS) entry which is preliminary data.</text>
</comment>
<dbReference type="PANTHER" id="PTHR15394:SF3">
    <property type="entry name" value="SERINE HYDROLASE RBBP9"/>
    <property type="match status" value="1"/>
</dbReference>
<dbReference type="GO" id="GO:0016787">
    <property type="term" value="F:hydrolase activity"/>
    <property type="evidence" value="ECO:0007669"/>
    <property type="project" value="InterPro"/>
</dbReference>
<dbReference type="Gene3D" id="3.40.50.1820">
    <property type="entry name" value="alpha/beta hydrolase"/>
    <property type="match status" value="1"/>
</dbReference>
<reference evidence="1 2" key="1">
    <citation type="submission" date="2018-05" db="EMBL/GenBank/DDBJ databases">
        <title>Amnibacterium sp. M8JJ-5, whole genome shotgun sequence.</title>
        <authorList>
            <person name="Tuo L."/>
        </authorList>
    </citation>
    <scope>NUCLEOTIDE SEQUENCE [LARGE SCALE GENOMIC DNA]</scope>
    <source>
        <strain evidence="1 2">M8JJ-5</strain>
    </source>
</reference>
<evidence type="ECO:0000313" key="1">
    <source>
        <dbReference type="EMBL" id="PVZ95256.1"/>
    </source>
</evidence>
<name>A0A2V1HRK9_9MICO</name>
<keyword evidence="2" id="KW-1185">Reference proteome</keyword>
<dbReference type="InterPro" id="IPR010662">
    <property type="entry name" value="RBBP9/YdeN"/>
</dbReference>
<evidence type="ECO:0000313" key="2">
    <source>
        <dbReference type="Proteomes" id="UP000244893"/>
    </source>
</evidence>
<dbReference type="SUPFAM" id="SSF53474">
    <property type="entry name" value="alpha/beta-Hydrolases"/>
    <property type="match status" value="1"/>
</dbReference>
<dbReference type="RefSeq" id="WP_116754993.1">
    <property type="nucleotide sequence ID" value="NZ_JBHUEX010000001.1"/>
</dbReference>
<dbReference type="Proteomes" id="UP000244893">
    <property type="component" value="Unassembled WGS sequence"/>
</dbReference>
<accession>A0A2V1HRK9</accession>
<dbReference type="EMBL" id="QEOP01000001">
    <property type="protein sequence ID" value="PVZ95256.1"/>
    <property type="molecule type" value="Genomic_DNA"/>
</dbReference>
<evidence type="ECO:0008006" key="3">
    <source>
        <dbReference type="Google" id="ProtNLM"/>
    </source>
</evidence>
<organism evidence="1 2">
    <name type="scientific">Amnibacterium flavum</name>
    <dbReference type="NCBI Taxonomy" id="2173173"/>
    <lineage>
        <taxon>Bacteria</taxon>
        <taxon>Bacillati</taxon>
        <taxon>Actinomycetota</taxon>
        <taxon>Actinomycetes</taxon>
        <taxon>Micrococcales</taxon>
        <taxon>Microbacteriaceae</taxon>
        <taxon>Amnibacterium</taxon>
    </lineage>
</organism>
<protein>
    <recommendedName>
        <fullName evidence="3">Alpha/beta hydrolase</fullName>
    </recommendedName>
</protein>
<proteinExistence type="predicted"/>
<dbReference type="AlphaFoldDB" id="A0A2V1HRK9"/>
<dbReference type="OrthoDB" id="8894777at2"/>
<dbReference type="PANTHER" id="PTHR15394">
    <property type="entry name" value="SERINE HYDROLASE RBBP9"/>
    <property type="match status" value="1"/>
</dbReference>